<gene>
    <name evidence="1" type="ORF">PCL1606_23130</name>
</gene>
<dbReference type="KEGG" id="pcz:PCL1606_23130"/>
<name>A0A0D5XXH7_9PSED</name>
<evidence type="ECO:0000313" key="2">
    <source>
        <dbReference type="Proteomes" id="UP000032748"/>
    </source>
</evidence>
<reference evidence="1 2" key="1">
    <citation type="journal article" date="2015" name="Mol. Plant Microbe Interact.">
        <title>Comparative Genomic Analysis of Pseudomonas chlororaphis PCL1606 Reveals New Insight into Antifungal Compounds Involved in Biocontrol.</title>
        <authorList>
            <person name="Calderon C.E."/>
            <person name="Ramos C."/>
            <person name="de Vicente A."/>
            <person name="Cazorla F.M."/>
        </authorList>
    </citation>
    <scope>NUCLEOTIDE SEQUENCE [LARGE SCALE GENOMIC DNA]</scope>
    <source>
        <strain evidence="1 2">PCL1606</strain>
    </source>
</reference>
<dbReference type="Proteomes" id="UP000032748">
    <property type="component" value="Chromosome"/>
</dbReference>
<dbReference type="AlphaFoldDB" id="A0A0D5XXH7"/>
<dbReference type="EMBL" id="CP011110">
    <property type="protein sequence ID" value="AKA23766.1"/>
    <property type="molecule type" value="Genomic_DNA"/>
</dbReference>
<dbReference type="PATRIC" id="fig|587753.10.peg.2306"/>
<accession>A0A0D5XXH7</accession>
<proteinExistence type="predicted"/>
<protein>
    <submittedName>
        <fullName evidence="1">Uncharacterized protein</fullName>
    </submittedName>
</protein>
<organism evidence="1 2">
    <name type="scientific">Pseudomonas chlororaphis</name>
    <dbReference type="NCBI Taxonomy" id="587753"/>
    <lineage>
        <taxon>Bacteria</taxon>
        <taxon>Pseudomonadati</taxon>
        <taxon>Pseudomonadota</taxon>
        <taxon>Gammaproteobacteria</taxon>
        <taxon>Pseudomonadales</taxon>
        <taxon>Pseudomonadaceae</taxon>
        <taxon>Pseudomonas</taxon>
    </lineage>
</organism>
<evidence type="ECO:0000313" key="1">
    <source>
        <dbReference type="EMBL" id="AKA23766.1"/>
    </source>
</evidence>
<sequence length="47" mass="5342">MIHDDPYCLYCRSEACPRCVTAMELFHRGDTSPASSTLTESRKLTFT</sequence>